<feature type="transmembrane region" description="Helical" evidence="2">
    <location>
        <begin position="341"/>
        <end position="360"/>
    </location>
</feature>
<comment type="caution">
    <text evidence="3">The sequence shown here is derived from an EMBL/GenBank/DDBJ whole genome shotgun (WGS) entry which is preliminary data.</text>
</comment>
<feature type="compositionally biased region" description="Acidic residues" evidence="1">
    <location>
        <begin position="236"/>
        <end position="266"/>
    </location>
</feature>
<sequence>MEHEVFVPVPARQLRAALADPARVARAIPGLQREAGEDVLAGRLKVRIGKHSVTYRGSLRVTGRDDGTYAVAGEGTEVRGTGSAGLALTLRVRDAEGGAVLAFEGTATAGGRVAELAPESVSTAVTRLLNRFAEALAEQGPAEDGEPPQTAETLATQDFAPLATGDFETTPDAEDAPVPPAAAEPARDAGNASSPPTREAGDADAPEGAGAGDTPAVPAASSVFEAEVPPPSLDPLADEEEGELGEEAPEARDEEAEEQAERDDVLEPALPEGAGEELGEPLPEDAAEDFGEPAEPPAEAAHARRTMIGRSAEEVDHAPPRGRYAPVPAPLTVSGNPALRWAAPAAALAVASAIIVGRALRRRR</sequence>
<feature type="compositionally biased region" description="Low complexity" evidence="1">
    <location>
        <begin position="206"/>
        <end position="216"/>
    </location>
</feature>
<evidence type="ECO:0000256" key="1">
    <source>
        <dbReference type="SAM" id="MobiDB-lite"/>
    </source>
</evidence>
<dbReference type="PANTHER" id="PTHR38588:SF1">
    <property type="entry name" value="BLL0334 PROTEIN"/>
    <property type="match status" value="1"/>
</dbReference>
<evidence type="ECO:0008006" key="5">
    <source>
        <dbReference type="Google" id="ProtNLM"/>
    </source>
</evidence>
<reference evidence="3" key="2">
    <citation type="submission" date="2020-09" db="EMBL/GenBank/DDBJ databases">
        <authorList>
            <person name="Sun Q."/>
            <person name="Ohkuma M."/>
        </authorList>
    </citation>
    <scope>NUCLEOTIDE SEQUENCE</scope>
    <source>
        <strain evidence="3">JCM 4654</strain>
    </source>
</reference>
<dbReference type="Pfam" id="PF06240">
    <property type="entry name" value="COXG"/>
    <property type="match status" value="1"/>
</dbReference>
<dbReference type="InterPro" id="IPR023393">
    <property type="entry name" value="START-like_dom_sf"/>
</dbReference>
<dbReference type="AlphaFoldDB" id="A0A918XZR0"/>
<feature type="compositionally biased region" description="Acidic residues" evidence="1">
    <location>
        <begin position="274"/>
        <end position="292"/>
    </location>
</feature>
<dbReference type="Gene3D" id="3.30.530.20">
    <property type="match status" value="1"/>
</dbReference>
<dbReference type="InterPro" id="IPR010419">
    <property type="entry name" value="CO_DH_gsu"/>
</dbReference>
<organism evidence="3 4">
    <name type="scientific">Streptomyces naganishii JCM 4654</name>
    <dbReference type="NCBI Taxonomy" id="1306179"/>
    <lineage>
        <taxon>Bacteria</taxon>
        <taxon>Bacillati</taxon>
        <taxon>Actinomycetota</taxon>
        <taxon>Actinomycetes</taxon>
        <taxon>Kitasatosporales</taxon>
        <taxon>Streptomycetaceae</taxon>
        <taxon>Streptomyces</taxon>
    </lineage>
</organism>
<dbReference type="Proteomes" id="UP000608955">
    <property type="component" value="Unassembled WGS sequence"/>
</dbReference>
<reference evidence="3" key="1">
    <citation type="journal article" date="2014" name="Int. J. Syst. Evol. Microbiol.">
        <title>Complete genome sequence of Corynebacterium casei LMG S-19264T (=DSM 44701T), isolated from a smear-ripened cheese.</title>
        <authorList>
            <consortium name="US DOE Joint Genome Institute (JGI-PGF)"/>
            <person name="Walter F."/>
            <person name="Albersmeier A."/>
            <person name="Kalinowski J."/>
            <person name="Ruckert C."/>
        </authorList>
    </citation>
    <scope>NUCLEOTIDE SEQUENCE</scope>
    <source>
        <strain evidence="3">JCM 4654</strain>
    </source>
</reference>
<dbReference type="PANTHER" id="PTHR38588">
    <property type="entry name" value="BLL0334 PROTEIN"/>
    <property type="match status" value="1"/>
</dbReference>
<name>A0A918XZR0_9ACTN</name>
<evidence type="ECO:0000256" key="2">
    <source>
        <dbReference type="SAM" id="Phobius"/>
    </source>
</evidence>
<evidence type="ECO:0000313" key="3">
    <source>
        <dbReference type="EMBL" id="GHD85556.1"/>
    </source>
</evidence>
<keyword evidence="2" id="KW-0472">Membrane</keyword>
<keyword evidence="2" id="KW-1133">Transmembrane helix</keyword>
<proteinExistence type="predicted"/>
<dbReference type="SUPFAM" id="SSF55961">
    <property type="entry name" value="Bet v1-like"/>
    <property type="match status" value="1"/>
</dbReference>
<gene>
    <name evidence="3" type="ORF">GCM10010508_09790</name>
</gene>
<keyword evidence="4" id="KW-1185">Reference proteome</keyword>
<feature type="region of interest" description="Disordered" evidence="1">
    <location>
        <begin position="163"/>
        <end position="323"/>
    </location>
</feature>
<keyword evidence="2" id="KW-0812">Transmembrane</keyword>
<dbReference type="EMBL" id="BMVF01000002">
    <property type="protein sequence ID" value="GHD85556.1"/>
    <property type="molecule type" value="Genomic_DNA"/>
</dbReference>
<evidence type="ECO:0000313" key="4">
    <source>
        <dbReference type="Proteomes" id="UP000608955"/>
    </source>
</evidence>
<accession>A0A918XZR0</accession>
<protein>
    <recommendedName>
        <fullName evidence="5">Carbon monoxide dehydrogenase subunit G</fullName>
    </recommendedName>
</protein>
<dbReference type="RefSeq" id="WP_190176438.1">
    <property type="nucleotide sequence ID" value="NZ_BMVF01000002.1"/>
</dbReference>